<feature type="modified residue" description="Phosphocysteine; by EIIA" evidence="7">
    <location>
        <position position="7"/>
    </location>
</feature>
<feature type="transmembrane region" description="Helical" evidence="8">
    <location>
        <begin position="263"/>
        <end position="281"/>
    </location>
</feature>
<dbReference type="InterPro" id="IPR013012">
    <property type="entry name" value="PTS_EIIB_3"/>
</dbReference>
<feature type="transmembrane region" description="Helical" evidence="8">
    <location>
        <begin position="152"/>
        <end position="173"/>
    </location>
</feature>
<dbReference type="SUPFAM" id="SSF52794">
    <property type="entry name" value="PTS system IIB component-like"/>
    <property type="match status" value="1"/>
</dbReference>
<dbReference type="Gene3D" id="3.40.50.2300">
    <property type="match status" value="1"/>
</dbReference>
<name>A0AB35UHC2_9FIRM</name>
<dbReference type="GO" id="GO:0009401">
    <property type="term" value="P:phosphoenolpyruvate-dependent sugar phosphotransferase system"/>
    <property type="evidence" value="ECO:0007669"/>
    <property type="project" value="UniProtKB-KW"/>
</dbReference>
<dbReference type="InterPro" id="IPR036095">
    <property type="entry name" value="PTS_EIIB-like_sf"/>
</dbReference>
<feature type="transmembrane region" description="Helical" evidence="8">
    <location>
        <begin position="185"/>
        <end position="204"/>
    </location>
</feature>
<dbReference type="RefSeq" id="WP_320882971.1">
    <property type="nucleotide sequence ID" value="NZ_JALDAW010000008.1"/>
</dbReference>
<comment type="caution">
    <text evidence="10">The sequence shown here is derived from an EMBL/GenBank/DDBJ whole genome shotgun (WGS) entry which is preliminary data.</text>
</comment>
<evidence type="ECO:0000256" key="4">
    <source>
        <dbReference type="ARBA" id="ARBA00022679"/>
    </source>
</evidence>
<evidence type="ECO:0000256" key="3">
    <source>
        <dbReference type="ARBA" id="ARBA00022597"/>
    </source>
</evidence>
<evidence type="ECO:0000256" key="2">
    <source>
        <dbReference type="ARBA" id="ARBA00022553"/>
    </source>
</evidence>
<evidence type="ECO:0000259" key="9">
    <source>
        <dbReference type="PROSITE" id="PS51100"/>
    </source>
</evidence>
<evidence type="ECO:0000256" key="5">
    <source>
        <dbReference type="ARBA" id="ARBA00022683"/>
    </source>
</evidence>
<keyword evidence="8" id="KW-0472">Membrane</keyword>
<keyword evidence="5" id="KW-0598">Phosphotransferase system</keyword>
<proteinExistence type="predicted"/>
<evidence type="ECO:0000313" key="11">
    <source>
        <dbReference type="Proteomes" id="UP001276902"/>
    </source>
</evidence>
<accession>A0AB35UHC2</accession>
<sequence length="283" mass="32007">MKVLVVCMSGLTTTILANELQKYADKQGYQDTFIPSRVGANTDLVSQSEVVIVAPQAKHFYEEFKKRNENQHAKILLMDEEMFVTAEVEEIYEFIKSAVGVVETEANTNERFNLALLLNILYEAVLQCLPVALLGFGAYVVSAFFNVENLDIIYHSTLAIVNFYLVFSIGYIYGKKMNVEPLLSGIIALSAPLITLPIFTIDYYNSLFRLPHGFISIEYFGIEYSLLCVGLAITAILILNALLKSFHIRYLSSDILHASNIKISLLLGFLFSVFLMFRIFFFH</sequence>
<keyword evidence="4" id="KW-0808">Transferase</keyword>
<dbReference type="InterPro" id="IPR003501">
    <property type="entry name" value="PTS_EIIB_2/3"/>
</dbReference>
<evidence type="ECO:0000256" key="8">
    <source>
        <dbReference type="SAM" id="Phobius"/>
    </source>
</evidence>
<protein>
    <recommendedName>
        <fullName evidence="9">PTS EIIB type-3 domain-containing protein</fullName>
    </recommendedName>
</protein>
<dbReference type="Proteomes" id="UP001276902">
    <property type="component" value="Unassembled WGS sequence"/>
</dbReference>
<feature type="domain" description="PTS EIIB type-3" evidence="9">
    <location>
        <begin position="1"/>
        <end position="105"/>
    </location>
</feature>
<gene>
    <name evidence="10" type="ORF">MQE39_02585</name>
</gene>
<feature type="transmembrane region" description="Helical" evidence="8">
    <location>
        <begin position="224"/>
        <end position="243"/>
    </location>
</feature>
<dbReference type="EMBL" id="JALDAW010000008">
    <property type="protein sequence ID" value="MDY5167013.1"/>
    <property type="molecule type" value="Genomic_DNA"/>
</dbReference>
<dbReference type="AlphaFoldDB" id="A0AB35UHC2"/>
<keyword evidence="8" id="KW-1133">Transmembrane helix</keyword>
<keyword evidence="2" id="KW-0597">Phosphoprotein</keyword>
<evidence type="ECO:0000256" key="7">
    <source>
        <dbReference type="PROSITE-ProRule" id="PRU00423"/>
    </source>
</evidence>
<feature type="transmembrane region" description="Helical" evidence="8">
    <location>
        <begin position="120"/>
        <end position="140"/>
    </location>
</feature>
<keyword evidence="1" id="KW-0813">Transport</keyword>
<keyword evidence="8" id="KW-0812">Transmembrane</keyword>
<evidence type="ECO:0000256" key="6">
    <source>
        <dbReference type="ARBA" id="ARBA00022777"/>
    </source>
</evidence>
<keyword evidence="3" id="KW-0762">Sugar transport</keyword>
<evidence type="ECO:0000256" key="1">
    <source>
        <dbReference type="ARBA" id="ARBA00022448"/>
    </source>
</evidence>
<dbReference type="GO" id="GO:0008982">
    <property type="term" value="F:protein-N(PI)-phosphohistidine-sugar phosphotransferase activity"/>
    <property type="evidence" value="ECO:0007669"/>
    <property type="project" value="InterPro"/>
</dbReference>
<dbReference type="Pfam" id="PF02302">
    <property type="entry name" value="PTS_IIB"/>
    <property type="match status" value="1"/>
</dbReference>
<organism evidence="10 11">
    <name type="scientific">Dielma fastidiosa</name>
    <dbReference type="NCBI Taxonomy" id="1034346"/>
    <lineage>
        <taxon>Bacteria</taxon>
        <taxon>Bacillati</taxon>
        <taxon>Bacillota</taxon>
        <taxon>Erysipelotrichia</taxon>
        <taxon>Erysipelotrichales</taxon>
        <taxon>Erysipelotrichaceae</taxon>
        <taxon>Dielma</taxon>
    </lineage>
</organism>
<dbReference type="PROSITE" id="PS51100">
    <property type="entry name" value="PTS_EIIB_TYPE_3"/>
    <property type="match status" value="1"/>
</dbReference>
<reference evidence="10" key="1">
    <citation type="submission" date="2022-03" db="EMBL/GenBank/DDBJ databases">
        <title>First case of bacteraemia caused by Dielma fastidiosa in a patient hospitalised with diverticulitis.</title>
        <authorList>
            <person name="Forman-Ankjaer B."/>
            <person name="Hvid-Jensen F."/>
            <person name="Kobel C.M."/>
            <person name="Greve T."/>
        </authorList>
    </citation>
    <scope>NUCLEOTIDE SEQUENCE</scope>
    <source>
        <strain evidence="10">AUH_DF_2021</strain>
    </source>
</reference>
<keyword evidence="6" id="KW-0418">Kinase</keyword>
<dbReference type="GO" id="GO:0016301">
    <property type="term" value="F:kinase activity"/>
    <property type="evidence" value="ECO:0007669"/>
    <property type="project" value="UniProtKB-KW"/>
</dbReference>
<evidence type="ECO:0000313" key="10">
    <source>
        <dbReference type="EMBL" id="MDY5167013.1"/>
    </source>
</evidence>